<evidence type="ECO:0000313" key="1">
    <source>
        <dbReference type="EMBL" id="CED71244.1"/>
    </source>
</evidence>
<protein>
    <recommendedName>
        <fullName evidence="3">DUF2000 domain-containing protein</fullName>
    </recommendedName>
</protein>
<dbReference type="SUPFAM" id="SSF102462">
    <property type="entry name" value="Peptidyl-tRNA hydrolase II"/>
    <property type="match status" value="1"/>
</dbReference>
<dbReference type="InterPro" id="IPR023476">
    <property type="entry name" value="Pep_tRNA_hydro_II_dom_sf"/>
</dbReference>
<name>A0A090KIA3_9GAMM</name>
<dbReference type="GeneID" id="28540724"/>
<evidence type="ECO:0008006" key="3">
    <source>
        <dbReference type="Google" id="ProtNLM"/>
    </source>
</evidence>
<dbReference type="InterPro" id="IPR018988">
    <property type="entry name" value="DUF2000"/>
</dbReference>
<dbReference type="EMBL" id="LN554846">
    <property type="protein sequence ID" value="CED71244.1"/>
    <property type="molecule type" value="Genomic_DNA"/>
</dbReference>
<proteinExistence type="predicted"/>
<dbReference type="Gene3D" id="3.40.1490.10">
    <property type="entry name" value="Bit1"/>
    <property type="match status" value="1"/>
</dbReference>
<dbReference type="AlphaFoldDB" id="A0A090KIA3"/>
<keyword evidence="2" id="KW-1185">Reference proteome</keyword>
<gene>
    <name evidence="1" type="ORF">AWOD_I_1160</name>
</gene>
<accession>A0A090KIA3</accession>
<dbReference type="KEGG" id="awd:AWOD_I_1160"/>
<evidence type="ECO:0000313" key="2">
    <source>
        <dbReference type="Proteomes" id="UP000032427"/>
    </source>
</evidence>
<dbReference type="PIRSF" id="PIRSF033736">
    <property type="entry name" value="UCP033763"/>
    <property type="match status" value="1"/>
</dbReference>
<organism evidence="1 2">
    <name type="scientific">Aliivibrio wodanis</name>
    <dbReference type="NCBI Taxonomy" id="80852"/>
    <lineage>
        <taxon>Bacteria</taxon>
        <taxon>Pseudomonadati</taxon>
        <taxon>Pseudomonadota</taxon>
        <taxon>Gammaproteobacteria</taxon>
        <taxon>Vibrionales</taxon>
        <taxon>Vibrionaceae</taxon>
        <taxon>Aliivibrio</taxon>
    </lineage>
</organism>
<reference evidence="2" key="1">
    <citation type="submission" date="2014-09" db="EMBL/GenBank/DDBJ databases">
        <authorList>
            <person name="Hjerde E."/>
        </authorList>
    </citation>
    <scope>NUCLEOTIDE SEQUENCE [LARGE SCALE GENOMIC DNA]</scope>
    <source>
        <strain evidence="2">06/09/139</strain>
    </source>
</reference>
<dbReference type="PATRIC" id="fig|80852.17.peg.1189"/>
<dbReference type="InterPro" id="IPR017021">
    <property type="entry name" value="UCP033763"/>
</dbReference>
<dbReference type="OrthoDB" id="21143at2"/>
<dbReference type="HOGENOM" id="CLU_118614_1_0_6"/>
<dbReference type="STRING" id="80852.AWOD_I_1160"/>
<dbReference type="Proteomes" id="UP000032427">
    <property type="component" value="Chromosome 1"/>
</dbReference>
<sequence length="143" mass="16200">MTSLPDENQKRFVAILNKKMDLGRTLNVLGHISVGLSDLLEEQDATYVDYHDSDRALHPNVSHYPFIALKADNSNKIRKVREQAIELGITFTDFTHTMVDGGSTVQQKITSETKDEDFEYLGICLFGNTETIKAITKKFSLYK</sequence>
<dbReference type="Pfam" id="PF09391">
    <property type="entry name" value="DUF2000"/>
    <property type="match status" value="1"/>
</dbReference>